<accession>A0A1I5F5P4</accession>
<dbReference type="Gene3D" id="3.90.380.10">
    <property type="entry name" value="Naphthalene 1,2-dioxygenase Alpha Subunit, Chain A, domain 1"/>
    <property type="match status" value="1"/>
</dbReference>
<evidence type="ECO:0000259" key="1">
    <source>
        <dbReference type="Pfam" id="PF00848"/>
    </source>
</evidence>
<dbReference type="SUPFAM" id="SSF55961">
    <property type="entry name" value="Bet v1-like"/>
    <property type="match status" value="1"/>
</dbReference>
<dbReference type="Pfam" id="PF00848">
    <property type="entry name" value="Ring_hydroxyl_A"/>
    <property type="match status" value="1"/>
</dbReference>
<evidence type="ECO:0000313" key="3">
    <source>
        <dbReference type="Proteomes" id="UP000198599"/>
    </source>
</evidence>
<name>A0A1I5F5P4_9RHOB</name>
<sequence length="66" mass="7405">MDADHVVVWRGWYSIGGEDNETVRRMALQDRATTVEEDIHLVESVQRGLKSRGYVPGPLVIDPNVA</sequence>
<feature type="domain" description="Aromatic-ring-hydroxylating dioxygenase alpha subunit C-terminal" evidence="1">
    <location>
        <begin position="7"/>
        <end position="60"/>
    </location>
</feature>
<gene>
    <name evidence="2" type="ORF">SAMN04487859_11886</name>
</gene>
<proteinExistence type="predicted"/>
<protein>
    <submittedName>
        <fullName evidence="2">Ring hydroxylating alpha subunit (Catalytic domain)</fullName>
    </submittedName>
</protein>
<organism evidence="2 3">
    <name type="scientific">Roseovarius lutimaris</name>
    <dbReference type="NCBI Taxonomy" id="1005928"/>
    <lineage>
        <taxon>Bacteria</taxon>
        <taxon>Pseudomonadati</taxon>
        <taxon>Pseudomonadota</taxon>
        <taxon>Alphaproteobacteria</taxon>
        <taxon>Rhodobacterales</taxon>
        <taxon>Roseobacteraceae</taxon>
        <taxon>Roseovarius</taxon>
    </lineage>
</organism>
<dbReference type="EMBL" id="FOVP01000018">
    <property type="protein sequence ID" value="SFO19054.1"/>
    <property type="molecule type" value="Genomic_DNA"/>
</dbReference>
<dbReference type="AlphaFoldDB" id="A0A1I5F5P4"/>
<reference evidence="3" key="1">
    <citation type="submission" date="2016-10" db="EMBL/GenBank/DDBJ databases">
        <authorList>
            <person name="Varghese N."/>
            <person name="Submissions S."/>
        </authorList>
    </citation>
    <scope>NUCLEOTIDE SEQUENCE [LARGE SCALE GENOMIC DNA]</scope>
    <source>
        <strain evidence="3">DSM 28463</strain>
    </source>
</reference>
<evidence type="ECO:0000313" key="2">
    <source>
        <dbReference type="EMBL" id="SFO19054.1"/>
    </source>
</evidence>
<dbReference type="InterPro" id="IPR015879">
    <property type="entry name" value="Ring_hydroxy_dOase_asu_C_dom"/>
</dbReference>
<dbReference type="STRING" id="1005928.SAMN04487859_11886"/>
<keyword evidence="3" id="KW-1185">Reference proteome</keyword>
<dbReference type="Proteomes" id="UP000198599">
    <property type="component" value="Unassembled WGS sequence"/>
</dbReference>
<dbReference type="GO" id="GO:0005506">
    <property type="term" value="F:iron ion binding"/>
    <property type="evidence" value="ECO:0007669"/>
    <property type="project" value="InterPro"/>
</dbReference>
<dbReference type="GO" id="GO:0051537">
    <property type="term" value="F:2 iron, 2 sulfur cluster binding"/>
    <property type="evidence" value="ECO:0007669"/>
    <property type="project" value="InterPro"/>
</dbReference>